<reference evidence="2 3" key="1">
    <citation type="journal article" date="2014" name="Science">
        <title>Plant genetics. Early allopolyploid evolution in the post-Neolithic Brassica napus oilseed genome.</title>
        <authorList>
            <person name="Chalhoub B."/>
            <person name="Denoeud F."/>
            <person name="Liu S."/>
            <person name="Parkin I.A."/>
            <person name="Tang H."/>
            <person name="Wang X."/>
            <person name="Chiquet J."/>
            <person name="Belcram H."/>
            <person name="Tong C."/>
            <person name="Samans B."/>
            <person name="Correa M."/>
            <person name="Da Silva C."/>
            <person name="Just J."/>
            <person name="Falentin C."/>
            <person name="Koh C.S."/>
            <person name="Le Clainche I."/>
            <person name="Bernard M."/>
            <person name="Bento P."/>
            <person name="Noel B."/>
            <person name="Labadie K."/>
            <person name="Alberti A."/>
            <person name="Charles M."/>
            <person name="Arnaud D."/>
            <person name="Guo H."/>
            <person name="Daviaud C."/>
            <person name="Alamery S."/>
            <person name="Jabbari K."/>
            <person name="Zhao M."/>
            <person name="Edger P.P."/>
            <person name="Chelaifa H."/>
            <person name="Tack D."/>
            <person name="Lassalle G."/>
            <person name="Mestiri I."/>
            <person name="Schnel N."/>
            <person name="Le Paslier M.C."/>
            <person name="Fan G."/>
            <person name="Renault V."/>
            <person name="Bayer P.E."/>
            <person name="Golicz A.A."/>
            <person name="Manoli S."/>
            <person name="Lee T.H."/>
            <person name="Thi V.H."/>
            <person name="Chalabi S."/>
            <person name="Hu Q."/>
            <person name="Fan C."/>
            <person name="Tollenaere R."/>
            <person name="Lu Y."/>
            <person name="Battail C."/>
            <person name="Shen J."/>
            <person name="Sidebottom C.H."/>
            <person name="Wang X."/>
            <person name="Canaguier A."/>
            <person name="Chauveau A."/>
            <person name="Berard A."/>
            <person name="Deniot G."/>
            <person name="Guan M."/>
            <person name="Liu Z."/>
            <person name="Sun F."/>
            <person name="Lim Y.P."/>
            <person name="Lyons E."/>
            <person name="Town C.D."/>
            <person name="Bancroft I."/>
            <person name="Wang X."/>
            <person name="Meng J."/>
            <person name="Ma J."/>
            <person name="Pires J.C."/>
            <person name="King G.J."/>
            <person name="Brunel D."/>
            <person name="Delourme R."/>
            <person name="Renard M."/>
            <person name="Aury J.M."/>
            <person name="Adams K.L."/>
            <person name="Batley J."/>
            <person name="Snowdon R.J."/>
            <person name="Tost J."/>
            <person name="Edwards D."/>
            <person name="Zhou Y."/>
            <person name="Hua W."/>
            <person name="Sharpe A.G."/>
            <person name="Paterson A.H."/>
            <person name="Guan C."/>
            <person name="Wincker P."/>
        </authorList>
    </citation>
    <scope>NUCLEOTIDE SEQUENCE [LARGE SCALE GENOMIC DNA]</scope>
    <source>
        <strain evidence="3">cv. Darmor-bzh</strain>
    </source>
</reference>
<keyword evidence="3" id="KW-1185">Reference proteome</keyword>
<evidence type="ECO:0000313" key="3">
    <source>
        <dbReference type="Proteomes" id="UP000028999"/>
    </source>
</evidence>
<evidence type="ECO:0000313" key="2">
    <source>
        <dbReference type="EMBL" id="CDY13359.1"/>
    </source>
</evidence>
<dbReference type="AlphaFoldDB" id="A0A078FK60"/>
<sequence length="105" mass="11975">MKNGNYYKLRILIRLHKIRLLYATRRFDTSLPLHLSTRSLPASLPYESTLPRSRDSPLNPSQGSSFGLPQGLTNEARLCPTHWANTHSVEKDISFCVSFEPPNHL</sequence>
<dbReference type="PaxDb" id="3708-A0A078FK60"/>
<evidence type="ECO:0000256" key="1">
    <source>
        <dbReference type="SAM" id="MobiDB-lite"/>
    </source>
</evidence>
<protein>
    <submittedName>
        <fullName evidence="2">BnaC06g13980D protein</fullName>
    </submittedName>
</protein>
<dbReference type="EMBL" id="LK032034">
    <property type="protein sequence ID" value="CDY13359.1"/>
    <property type="molecule type" value="Genomic_DNA"/>
</dbReference>
<name>A0A078FK60_BRANA</name>
<feature type="region of interest" description="Disordered" evidence="1">
    <location>
        <begin position="43"/>
        <end position="69"/>
    </location>
</feature>
<gene>
    <name evidence="2" type="primary">BnaC06g13980D</name>
    <name evidence="2" type="ORF">GSBRNA2T00071381001</name>
</gene>
<dbReference type="Gramene" id="CDY13359">
    <property type="protein sequence ID" value="CDY13359"/>
    <property type="gene ID" value="GSBRNA2T00071381001"/>
</dbReference>
<accession>A0A078FK60</accession>
<feature type="compositionally biased region" description="Polar residues" evidence="1">
    <location>
        <begin position="56"/>
        <end position="69"/>
    </location>
</feature>
<proteinExistence type="predicted"/>
<organism evidence="2 3">
    <name type="scientific">Brassica napus</name>
    <name type="common">Rape</name>
    <dbReference type="NCBI Taxonomy" id="3708"/>
    <lineage>
        <taxon>Eukaryota</taxon>
        <taxon>Viridiplantae</taxon>
        <taxon>Streptophyta</taxon>
        <taxon>Embryophyta</taxon>
        <taxon>Tracheophyta</taxon>
        <taxon>Spermatophyta</taxon>
        <taxon>Magnoliopsida</taxon>
        <taxon>eudicotyledons</taxon>
        <taxon>Gunneridae</taxon>
        <taxon>Pentapetalae</taxon>
        <taxon>rosids</taxon>
        <taxon>malvids</taxon>
        <taxon>Brassicales</taxon>
        <taxon>Brassicaceae</taxon>
        <taxon>Brassiceae</taxon>
        <taxon>Brassica</taxon>
    </lineage>
</organism>
<dbReference type="Proteomes" id="UP000028999">
    <property type="component" value="Unassembled WGS sequence"/>
</dbReference>